<dbReference type="HOGENOM" id="CLU_1987742_0_0_2"/>
<name>A8MDD5_CALMQ</name>
<accession>A8MDD5</accession>
<reference evidence="1 2" key="1">
    <citation type="submission" date="2007-10" db="EMBL/GenBank/DDBJ databases">
        <title>Complete sequence of Caldivirga maquilingensis IC-167.</title>
        <authorList>
            <consortium name="US DOE Joint Genome Institute"/>
            <person name="Copeland A."/>
            <person name="Lucas S."/>
            <person name="Lapidus A."/>
            <person name="Barry K."/>
            <person name="Glavina del Rio T."/>
            <person name="Dalin E."/>
            <person name="Tice H."/>
            <person name="Pitluck S."/>
            <person name="Saunders E."/>
            <person name="Brettin T."/>
            <person name="Bruce D."/>
            <person name="Detter J.C."/>
            <person name="Han C."/>
            <person name="Schmutz J."/>
            <person name="Larimer F."/>
            <person name="Land M."/>
            <person name="Hauser L."/>
            <person name="Kyrpides N."/>
            <person name="Ivanova N."/>
            <person name="Biddle J.F."/>
            <person name="Zhang Z."/>
            <person name="Fitz-Gibbon S.T."/>
            <person name="Lowe T.M."/>
            <person name="Saltikov C."/>
            <person name="House C.H."/>
            <person name="Richardson P."/>
        </authorList>
    </citation>
    <scope>NUCLEOTIDE SEQUENCE [LARGE SCALE GENOMIC DNA]</scope>
    <source>
        <strain evidence="2">ATCC 700844 / DSM 13496 / JCM 10307 / IC-167</strain>
    </source>
</reference>
<protein>
    <recommendedName>
        <fullName evidence="3">DUF1641 domain-containing protein</fullName>
    </recommendedName>
</protein>
<dbReference type="OrthoDB" id="27053at2157"/>
<evidence type="ECO:0008006" key="3">
    <source>
        <dbReference type="Google" id="ProtNLM"/>
    </source>
</evidence>
<evidence type="ECO:0000313" key="2">
    <source>
        <dbReference type="Proteomes" id="UP000001137"/>
    </source>
</evidence>
<dbReference type="Pfam" id="PF07849">
    <property type="entry name" value="DUF1641"/>
    <property type="match status" value="1"/>
</dbReference>
<dbReference type="STRING" id="397948.Cmaq_0959"/>
<proteinExistence type="predicted"/>
<dbReference type="AlphaFoldDB" id="A8MDD5"/>
<sequence length="136" mass="14989">MLIMSDVNINDVTQAVLSALQQMSKEELNVTLREATQCIMCSLYGVSSNVKHEIKPINGLGDILRALNDPYVRKGLGLIIELLRSMGKCLDAAEKVRNMGDGASCNIDVPCHIIAHRIMASELELSVDEDKQRAKH</sequence>
<dbReference type="Proteomes" id="UP000001137">
    <property type="component" value="Chromosome"/>
</dbReference>
<dbReference type="KEGG" id="cma:Cmaq_0959"/>
<keyword evidence="2" id="KW-1185">Reference proteome</keyword>
<dbReference type="InterPro" id="IPR012440">
    <property type="entry name" value="DUF1641"/>
</dbReference>
<dbReference type="EMBL" id="CP000852">
    <property type="protein sequence ID" value="ABW01791.1"/>
    <property type="molecule type" value="Genomic_DNA"/>
</dbReference>
<gene>
    <name evidence="1" type="ordered locus">Cmaq_0959</name>
</gene>
<evidence type="ECO:0000313" key="1">
    <source>
        <dbReference type="EMBL" id="ABW01791.1"/>
    </source>
</evidence>
<dbReference type="eggNOG" id="arCOG02113">
    <property type="taxonomic scope" value="Archaea"/>
</dbReference>
<organism evidence="1 2">
    <name type="scientific">Caldivirga maquilingensis (strain ATCC 700844 / DSM 13496 / JCM 10307 / IC-167)</name>
    <dbReference type="NCBI Taxonomy" id="397948"/>
    <lineage>
        <taxon>Archaea</taxon>
        <taxon>Thermoproteota</taxon>
        <taxon>Thermoprotei</taxon>
        <taxon>Thermoproteales</taxon>
        <taxon>Thermoproteaceae</taxon>
        <taxon>Caldivirga</taxon>
    </lineage>
</organism>